<dbReference type="Pfam" id="PF07479">
    <property type="entry name" value="NAD_Gly3P_dh_C"/>
    <property type="match status" value="1"/>
</dbReference>
<dbReference type="InterPro" id="IPR008927">
    <property type="entry name" value="6-PGluconate_DH-like_C_sf"/>
</dbReference>
<reference evidence="5" key="1">
    <citation type="submission" date="2018-05" db="EMBL/GenBank/DDBJ databases">
        <authorList>
            <person name="Lanie J.A."/>
            <person name="Ng W.-L."/>
            <person name="Kazmierczak K.M."/>
            <person name="Andrzejewski T.M."/>
            <person name="Davidsen T.M."/>
            <person name="Wayne K.J."/>
            <person name="Tettelin H."/>
            <person name="Glass J.I."/>
            <person name="Rusch D."/>
            <person name="Podicherti R."/>
            <person name="Tsui H.-C.T."/>
            <person name="Winkler M.E."/>
        </authorList>
    </citation>
    <scope>NUCLEOTIDE SEQUENCE</scope>
</reference>
<dbReference type="PANTHER" id="PTHR11728:SF1">
    <property type="entry name" value="GLYCEROL-3-PHOSPHATE DEHYDROGENASE [NAD(+)] 2, CHLOROPLASTIC"/>
    <property type="match status" value="1"/>
</dbReference>
<evidence type="ECO:0000259" key="3">
    <source>
        <dbReference type="Pfam" id="PF01210"/>
    </source>
</evidence>
<feature type="domain" description="Glycerol-3-phosphate dehydrogenase NAD-dependent C-terminal" evidence="4">
    <location>
        <begin position="176"/>
        <end position="225"/>
    </location>
</feature>
<dbReference type="InterPro" id="IPR013328">
    <property type="entry name" value="6PGD_dom2"/>
</dbReference>
<gene>
    <name evidence="5" type="ORF">METZ01_LOCUS256331</name>
</gene>
<evidence type="ECO:0000256" key="2">
    <source>
        <dbReference type="ARBA" id="ARBA00023002"/>
    </source>
</evidence>
<dbReference type="GO" id="GO:0051287">
    <property type="term" value="F:NAD binding"/>
    <property type="evidence" value="ECO:0007669"/>
    <property type="project" value="InterPro"/>
</dbReference>
<feature type="non-terminal residue" evidence="5">
    <location>
        <position position="225"/>
    </location>
</feature>
<dbReference type="Gene3D" id="1.10.1040.10">
    <property type="entry name" value="N-(1-d-carboxylethyl)-l-norvaline Dehydrogenase, domain 2"/>
    <property type="match status" value="1"/>
</dbReference>
<dbReference type="InterPro" id="IPR006109">
    <property type="entry name" value="G3P_DH_NAD-dep_C"/>
</dbReference>
<sequence>MNILVLGAGTFGTAIANELSVNTENNVILFSRSQQKVEEINTFQTNKIFFPNKQLNNNVKATNRKKDIKETDIIFIALPSSVIKQFFSDIKEYLPNNVLIVNLSKGIFKRGRTIIDYLKDSLDRNNIVTLKGASFAVEIMEHADTLLTLGYTTQKQYKTISNIITNTNIHIDSTTDIQGVELLSVLKNIYALLIGVIDAKYNSPNTRFMFLTKAFSDIRILLKAL</sequence>
<name>A0A382IWI0_9ZZZZ</name>
<dbReference type="SUPFAM" id="SSF51735">
    <property type="entry name" value="NAD(P)-binding Rossmann-fold domains"/>
    <property type="match status" value="1"/>
</dbReference>
<protein>
    <recommendedName>
        <fullName evidence="6">Glycerol-3-phosphate dehydrogenase NAD-dependent N-terminal domain-containing protein</fullName>
    </recommendedName>
</protein>
<evidence type="ECO:0000259" key="4">
    <source>
        <dbReference type="Pfam" id="PF07479"/>
    </source>
</evidence>
<comment type="similarity">
    <text evidence="1">Belongs to the NAD-dependent glycerol-3-phosphate dehydrogenase family.</text>
</comment>
<dbReference type="GO" id="GO:0016616">
    <property type="term" value="F:oxidoreductase activity, acting on the CH-OH group of donors, NAD or NADP as acceptor"/>
    <property type="evidence" value="ECO:0007669"/>
    <property type="project" value="InterPro"/>
</dbReference>
<dbReference type="InterPro" id="IPR011128">
    <property type="entry name" value="G3P_DH_NAD-dep_N"/>
</dbReference>
<dbReference type="Gene3D" id="3.40.50.720">
    <property type="entry name" value="NAD(P)-binding Rossmann-like Domain"/>
    <property type="match status" value="1"/>
</dbReference>
<proteinExistence type="inferred from homology"/>
<dbReference type="AlphaFoldDB" id="A0A382IWI0"/>
<evidence type="ECO:0008006" key="6">
    <source>
        <dbReference type="Google" id="ProtNLM"/>
    </source>
</evidence>
<keyword evidence="2" id="KW-0560">Oxidoreductase</keyword>
<dbReference type="GO" id="GO:0005829">
    <property type="term" value="C:cytosol"/>
    <property type="evidence" value="ECO:0007669"/>
    <property type="project" value="TreeGrafter"/>
</dbReference>
<dbReference type="PRINTS" id="PR00077">
    <property type="entry name" value="GPDHDRGNASE"/>
</dbReference>
<dbReference type="InterPro" id="IPR036291">
    <property type="entry name" value="NAD(P)-bd_dom_sf"/>
</dbReference>
<organism evidence="5">
    <name type="scientific">marine metagenome</name>
    <dbReference type="NCBI Taxonomy" id="408172"/>
    <lineage>
        <taxon>unclassified sequences</taxon>
        <taxon>metagenomes</taxon>
        <taxon>ecological metagenomes</taxon>
    </lineage>
</organism>
<dbReference type="EMBL" id="UINC01069812">
    <property type="protein sequence ID" value="SVC03477.1"/>
    <property type="molecule type" value="Genomic_DNA"/>
</dbReference>
<dbReference type="Pfam" id="PF01210">
    <property type="entry name" value="NAD_Gly3P_dh_N"/>
    <property type="match status" value="1"/>
</dbReference>
<dbReference type="PANTHER" id="PTHR11728">
    <property type="entry name" value="GLYCEROL-3-PHOSPHATE DEHYDROGENASE"/>
    <property type="match status" value="1"/>
</dbReference>
<evidence type="ECO:0000313" key="5">
    <source>
        <dbReference type="EMBL" id="SVC03477.1"/>
    </source>
</evidence>
<dbReference type="SUPFAM" id="SSF48179">
    <property type="entry name" value="6-phosphogluconate dehydrogenase C-terminal domain-like"/>
    <property type="match status" value="1"/>
</dbReference>
<dbReference type="InterPro" id="IPR006168">
    <property type="entry name" value="G3P_DH_NAD-dep"/>
</dbReference>
<evidence type="ECO:0000256" key="1">
    <source>
        <dbReference type="ARBA" id="ARBA00011009"/>
    </source>
</evidence>
<dbReference type="GO" id="GO:0046168">
    <property type="term" value="P:glycerol-3-phosphate catabolic process"/>
    <property type="evidence" value="ECO:0007669"/>
    <property type="project" value="InterPro"/>
</dbReference>
<feature type="domain" description="Glycerol-3-phosphate dehydrogenase NAD-dependent N-terminal" evidence="3">
    <location>
        <begin position="3"/>
        <end position="155"/>
    </location>
</feature>
<accession>A0A382IWI0</accession>
<dbReference type="GO" id="GO:0005975">
    <property type="term" value="P:carbohydrate metabolic process"/>
    <property type="evidence" value="ECO:0007669"/>
    <property type="project" value="InterPro"/>
</dbReference>